<evidence type="ECO:0000256" key="3">
    <source>
        <dbReference type="ARBA" id="ARBA00007319"/>
    </source>
</evidence>
<dbReference type="Proteomes" id="UP000029867">
    <property type="component" value="Unassembled WGS sequence"/>
</dbReference>
<evidence type="ECO:0000256" key="7">
    <source>
        <dbReference type="ARBA" id="ARBA00022801"/>
    </source>
</evidence>
<keyword evidence="8" id="KW-0482">Metalloprotease</keyword>
<dbReference type="VEuPathDB" id="FungiDB:C5L36_0E03930"/>
<dbReference type="GeneID" id="40386196"/>
<evidence type="ECO:0000256" key="8">
    <source>
        <dbReference type="ARBA" id="ARBA00023049"/>
    </source>
</evidence>
<proteinExistence type="inferred from homology"/>
<evidence type="ECO:0000313" key="18">
    <source>
        <dbReference type="Proteomes" id="UP000195871"/>
    </source>
</evidence>
<reference evidence="17" key="1">
    <citation type="journal article" date="2014" name="Microb. Cell Fact.">
        <title>Exploiting Issatchenkia orientalis SD108 for succinic acid production.</title>
        <authorList>
            <person name="Xiao H."/>
            <person name="Shao Z."/>
            <person name="Jiang Y."/>
            <person name="Dole S."/>
            <person name="Zhao H."/>
        </authorList>
    </citation>
    <scope>NUCLEOTIDE SEQUENCE [LARGE SCALE GENOMIC DNA]</scope>
    <source>
        <strain evidence="17">SD108</strain>
    </source>
</reference>
<dbReference type="InterPro" id="IPR047113">
    <property type="entry name" value="PA2G4/ARX1"/>
</dbReference>
<keyword evidence="7" id="KW-0378">Hydrolase</keyword>
<dbReference type="Gene3D" id="1.10.10.10">
    <property type="entry name" value="Winged helix-like DNA-binding domain superfamily/Winged helix DNA-binding domain"/>
    <property type="match status" value="1"/>
</dbReference>
<evidence type="ECO:0000256" key="12">
    <source>
        <dbReference type="ARBA" id="ARBA00034680"/>
    </source>
</evidence>
<dbReference type="HOGENOM" id="CLU_477525_0_0_1"/>
<dbReference type="GO" id="GO:0008237">
    <property type="term" value="F:metallopeptidase activity"/>
    <property type="evidence" value="ECO:0007669"/>
    <property type="project" value="UniProtKB-KW"/>
</dbReference>
<comment type="subcellular location">
    <subcellularLocation>
        <location evidence="2">Cytoplasm</location>
    </subcellularLocation>
    <subcellularLocation>
        <location evidence="1">Nucleus</location>
    </subcellularLocation>
</comment>
<dbReference type="PANTHER" id="PTHR10804:SF102">
    <property type="entry name" value="METALLOPROTEASE ARX1-RELATED"/>
    <property type="match status" value="1"/>
</dbReference>
<dbReference type="GO" id="GO:0006508">
    <property type="term" value="P:proteolysis"/>
    <property type="evidence" value="ECO:0007669"/>
    <property type="project" value="UniProtKB-KW"/>
</dbReference>
<reference evidence="15" key="2">
    <citation type="submission" date="2014-08" db="EMBL/GenBank/DDBJ databases">
        <title>Exploiting Issatchenkia orientalis SD108 for Succinic Acid Production.</title>
        <authorList>
            <person name="Xiao H."/>
            <person name="Shao Z."/>
            <person name="Jiang Y."/>
            <person name="Dole S."/>
            <person name="Zhao H."/>
        </authorList>
    </citation>
    <scope>NUCLEOTIDE SEQUENCE [LARGE SCALE GENOMIC DNA]</scope>
    <source>
        <strain evidence="15">SD108</strain>
    </source>
</reference>
<evidence type="ECO:0000313" key="19">
    <source>
        <dbReference type="Proteomes" id="UP000249293"/>
    </source>
</evidence>
<name>A0A099NVE7_PICKU</name>
<evidence type="ECO:0000313" key="16">
    <source>
        <dbReference type="EMBL" id="OUT21864.1"/>
    </source>
</evidence>
<dbReference type="PANTHER" id="PTHR10804">
    <property type="entry name" value="PROTEASE FAMILY M24 METHIONYL AMINOPEPTIDASE, AMINOPEPTIDASE P"/>
    <property type="match status" value="1"/>
</dbReference>
<reference evidence="16 18" key="3">
    <citation type="submission" date="2017-05" db="EMBL/GenBank/DDBJ databases">
        <title>The Genome Sequence of Candida krusei Ckrusei653.</title>
        <authorList>
            <person name="Cuomo C."/>
            <person name="Forche A."/>
            <person name="Young S."/>
            <person name="Abouelleil A."/>
            <person name="Cao P."/>
            <person name="Chapman S."/>
            <person name="Cusick C."/>
            <person name="Shea T."/>
            <person name="Nusbaum C."/>
            <person name="Birren B."/>
        </authorList>
    </citation>
    <scope>NUCLEOTIDE SEQUENCE [LARGE SCALE GENOMIC DNA]</scope>
    <source>
        <strain evidence="16 18">Ckrusei653</strain>
    </source>
</reference>
<dbReference type="GO" id="GO:0005737">
    <property type="term" value="C:cytoplasm"/>
    <property type="evidence" value="ECO:0007669"/>
    <property type="project" value="UniProtKB-SubCell"/>
</dbReference>
<dbReference type="EMBL" id="JQFK01000061">
    <property type="protein sequence ID" value="KGK36605.1"/>
    <property type="molecule type" value="Genomic_DNA"/>
</dbReference>
<organism evidence="15 17">
    <name type="scientific">Pichia kudriavzevii</name>
    <name type="common">Yeast</name>
    <name type="synonym">Issatchenkia orientalis</name>
    <dbReference type="NCBI Taxonomy" id="4909"/>
    <lineage>
        <taxon>Eukaryota</taxon>
        <taxon>Fungi</taxon>
        <taxon>Dikarya</taxon>
        <taxon>Ascomycota</taxon>
        <taxon>Saccharomycotina</taxon>
        <taxon>Pichiomycetes</taxon>
        <taxon>Pichiales</taxon>
        <taxon>Pichiaceae</taxon>
        <taxon>Pichia</taxon>
    </lineage>
</organism>
<keyword evidence="19" id="KW-1185">Reference proteome</keyword>
<dbReference type="GO" id="GO:0046872">
    <property type="term" value="F:metal ion binding"/>
    <property type="evidence" value="ECO:0007669"/>
    <property type="project" value="UniProtKB-KW"/>
</dbReference>
<dbReference type="InterPro" id="IPR036005">
    <property type="entry name" value="Creatinase/aminopeptidase-like"/>
</dbReference>
<dbReference type="InterPro" id="IPR000994">
    <property type="entry name" value="Pept_M24"/>
</dbReference>
<dbReference type="EMBL" id="NHMM01000004">
    <property type="protein sequence ID" value="OUT21864.1"/>
    <property type="molecule type" value="Genomic_DNA"/>
</dbReference>
<evidence type="ECO:0000256" key="11">
    <source>
        <dbReference type="ARBA" id="ARBA00033475"/>
    </source>
</evidence>
<evidence type="ECO:0000256" key="1">
    <source>
        <dbReference type="ARBA" id="ARBA00004123"/>
    </source>
</evidence>
<evidence type="ECO:0000256" key="4">
    <source>
        <dbReference type="ARBA" id="ARBA00022490"/>
    </source>
</evidence>
<dbReference type="eggNOG" id="KOG2776">
    <property type="taxonomic scope" value="Eukaryota"/>
</dbReference>
<reference evidence="14 19" key="4">
    <citation type="submission" date="2018-06" db="EMBL/GenBank/DDBJ databases">
        <title>Population genomics shows no distinction between pathogenic Candida krusei and environmental Pichia kudriavzevii: One species, four names.</title>
        <authorList>
            <person name="Douglass A.P."/>
            <person name="Offei B."/>
            <person name="Braun-Galleani S."/>
            <person name="Coughlan A.Y."/>
            <person name="Martos A."/>
            <person name="Ortiz-Merino R.A."/>
            <person name="Byrne K.P."/>
            <person name="Wolfe K.H."/>
        </authorList>
    </citation>
    <scope>NUCLEOTIDE SEQUENCE [LARGE SCALE GENOMIC DNA]</scope>
    <source>
        <strain evidence="14 19">CBS573</strain>
    </source>
</reference>
<dbReference type="STRING" id="4909.A0A099NVE7"/>
<dbReference type="Pfam" id="PF00557">
    <property type="entry name" value="Peptidase_M24"/>
    <property type="match status" value="1"/>
</dbReference>
<gene>
    <name evidence="14" type="ORF">C5L36_0E03930</name>
    <name evidence="16" type="ORF">CAS74_002844</name>
    <name evidence="15" type="ORF">JL09_g4223</name>
</gene>
<feature type="domain" description="Peptidase M24" evidence="13">
    <location>
        <begin position="28"/>
        <end position="143"/>
    </location>
</feature>
<dbReference type="EMBL" id="CP028777">
    <property type="protein sequence ID" value="AWU78337.1"/>
    <property type="molecule type" value="Genomic_DNA"/>
</dbReference>
<dbReference type="GO" id="GO:0030687">
    <property type="term" value="C:preribosome, large subunit precursor"/>
    <property type="evidence" value="ECO:0007669"/>
    <property type="project" value="EnsemblFungi"/>
</dbReference>
<sequence length="557" mass="61139">MALQISPKDTNLLLKEKNILTADVLDKYRVAGEITQTCLAFIISLINDSYHLGAHEPYSAAELCLLGDSFMQSLIDTKYKKIIEKGIAQPVTLDVNNIVAGYSPELNDEESNMTFKAGDVVTINLGCHIDGYTSNLAHTIVIYPPGATPPGPLLGENADIICASYLATETVVTLLACALTPEKIPNSLANGPVKQITGSLIRKVVNEIAKSFNCTVVPLSKVRRVRRFLAGQAEGVVAERDFKGVVWSEKDQEEELLRASESINETQISIIDKSQGRIDNPDNTIPTDDFVVSPGEVYSVDIRMAPLNREEPGIVTLESLDGFKSKKEEFNPKHSIFIRDVSIAEQLKLRNSRRLLSLVDKKQSVYPFKLAYVSEHFPLQKDKNIVEQLIKVEKDVKVFKFGLAECINKQLFVSKPIVAGKFIPLKNILNLSTSTGINGYDASNPTLPGLELPLPKLGVTLLKLKTLLKQSPAVNVSRFSSTVALSTESGCLRLGGGVQNFKCSWVHSDYELQGDIAALVNELAALTQDERFGIKIRETVVLKDTIAGPVAEETMEE</sequence>
<evidence type="ECO:0000313" key="14">
    <source>
        <dbReference type="EMBL" id="AWU78337.1"/>
    </source>
</evidence>
<dbReference type="SUPFAM" id="SSF55920">
    <property type="entry name" value="Creatinase/aminopeptidase"/>
    <property type="match status" value="1"/>
</dbReference>
<keyword evidence="4" id="KW-0963">Cytoplasm</keyword>
<dbReference type="InterPro" id="IPR036388">
    <property type="entry name" value="WH-like_DNA-bd_sf"/>
</dbReference>
<accession>A0A099NVE7</accession>
<evidence type="ECO:0000256" key="5">
    <source>
        <dbReference type="ARBA" id="ARBA00022670"/>
    </source>
</evidence>
<evidence type="ECO:0000313" key="15">
    <source>
        <dbReference type="EMBL" id="KGK36605.1"/>
    </source>
</evidence>
<evidence type="ECO:0000256" key="6">
    <source>
        <dbReference type="ARBA" id="ARBA00022723"/>
    </source>
</evidence>
<evidence type="ECO:0000256" key="2">
    <source>
        <dbReference type="ARBA" id="ARBA00004496"/>
    </source>
</evidence>
<comment type="function">
    <text evidence="12">Probable metalloprotease involved in proper assembly of pre-ribosomal particles during the biogenesis of the 60S ribosomal subunit. Accompanies the pre-60S particles to the cytoplasm.</text>
</comment>
<evidence type="ECO:0000256" key="10">
    <source>
        <dbReference type="ARBA" id="ARBA00026155"/>
    </source>
</evidence>
<dbReference type="GO" id="GO:0005730">
    <property type="term" value="C:nucleolus"/>
    <property type="evidence" value="ECO:0007669"/>
    <property type="project" value="EnsemblFungi"/>
</dbReference>
<dbReference type="RefSeq" id="XP_029323813.1">
    <property type="nucleotide sequence ID" value="XM_029467953.1"/>
</dbReference>
<dbReference type="GO" id="GO:0000055">
    <property type="term" value="P:ribosomal large subunit export from nucleus"/>
    <property type="evidence" value="ECO:0007669"/>
    <property type="project" value="EnsemblFungi"/>
</dbReference>
<dbReference type="OrthoDB" id="5876363at2759"/>
<evidence type="ECO:0000256" key="9">
    <source>
        <dbReference type="ARBA" id="ARBA00023242"/>
    </source>
</evidence>
<protein>
    <recommendedName>
        <fullName evidence="10">Probable metalloprotease ARX1</fullName>
    </recommendedName>
    <alternativeName>
        <fullName evidence="11">Associated with ribosomal export complex protein 1</fullName>
    </alternativeName>
</protein>
<dbReference type="Proteomes" id="UP000195871">
    <property type="component" value="Unassembled WGS sequence"/>
</dbReference>
<evidence type="ECO:0000259" key="13">
    <source>
        <dbReference type="Pfam" id="PF00557"/>
    </source>
</evidence>
<keyword evidence="5" id="KW-0645">Protease</keyword>
<dbReference type="GO" id="GO:0005654">
    <property type="term" value="C:nucleoplasm"/>
    <property type="evidence" value="ECO:0007669"/>
    <property type="project" value="EnsemblFungi"/>
</dbReference>
<dbReference type="AlphaFoldDB" id="A0A099NVE7"/>
<comment type="similarity">
    <text evidence="3">Belongs to the peptidase M24 family.</text>
</comment>
<dbReference type="KEGG" id="pkz:C5L36_0E03930"/>
<keyword evidence="9" id="KW-0539">Nucleus</keyword>
<dbReference type="Proteomes" id="UP000249293">
    <property type="component" value="Chromosome 5"/>
</dbReference>
<dbReference type="Gene3D" id="3.90.230.10">
    <property type="entry name" value="Creatinase/methionine aminopeptidase superfamily"/>
    <property type="match status" value="1"/>
</dbReference>
<evidence type="ECO:0000313" key="17">
    <source>
        <dbReference type="Proteomes" id="UP000029867"/>
    </source>
</evidence>
<keyword evidence="6" id="KW-0479">Metal-binding</keyword>